<evidence type="ECO:0000256" key="1">
    <source>
        <dbReference type="ARBA" id="ARBA00009437"/>
    </source>
</evidence>
<keyword evidence="7" id="KW-1185">Reference proteome</keyword>
<organism evidence="6 7">
    <name type="scientific">Paracoccus alkenifer</name>
    <dbReference type="NCBI Taxonomy" id="65735"/>
    <lineage>
        <taxon>Bacteria</taxon>
        <taxon>Pseudomonadati</taxon>
        <taxon>Pseudomonadota</taxon>
        <taxon>Alphaproteobacteria</taxon>
        <taxon>Rhodobacterales</taxon>
        <taxon>Paracoccaceae</taxon>
        <taxon>Paracoccus</taxon>
    </lineage>
</organism>
<dbReference type="AlphaFoldDB" id="A0A1H6L9V3"/>
<keyword evidence="3 6" id="KW-0238">DNA-binding</keyword>
<dbReference type="InterPro" id="IPR036390">
    <property type="entry name" value="WH_DNA-bd_sf"/>
</dbReference>
<evidence type="ECO:0000256" key="2">
    <source>
        <dbReference type="ARBA" id="ARBA00023015"/>
    </source>
</evidence>
<evidence type="ECO:0000256" key="4">
    <source>
        <dbReference type="ARBA" id="ARBA00023163"/>
    </source>
</evidence>
<dbReference type="PROSITE" id="PS50931">
    <property type="entry name" value="HTH_LYSR"/>
    <property type="match status" value="1"/>
</dbReference>
<keyword evidence="4" id="KW-0804">Transcription</keyword>
<sequence>MSHQRMFRGRLSDIDIASLREFIEIVEAGGITAAEGRLGKGKSAISLTLSRLESRLSMRLCERGRSGFRLTEQGQLVHSAAVELMAEIARFSDFIGAATTRVEDEITMFADDSFLFEFGEPMARAIAHMNDRYPNLKLTLRMSSPGHVLASVLEGSADLGFTTLSAPNGALVAAPVCTERMGIFCGREHPLFARDDAALTMDELRRHGFVAAEVAQEPAFSDFLGGFRIAATAPTILSRMVLVLSSRYLGSLPLAFAAPWVERGEVREIAAPGSRGANTCYLIHRRARPLGLGGSILRSLILDEFGREAAG</sequence>
<protein>
    <submittedName>
        <fullName evidence="6">DNA-binding transcriptional regulator, LysR family</fullName>
    </submittedName>
</protein>
<dbReference type="Proteomes" id="UP000199125">
    <property type="component" value="Unassembled WGS sequence"/>
</dbReference>
<dbReference type="Gene3D" id="1.10.10.10">
    <property type="entry name" value="Winged helix-like DNA-binding domain superfamily/Winged helix DNA-binding domain"/>
    <property type="match status" value="1"/>
</dbReference>
<dbReference type="EMBL" id="FNXG01000002">
    <property type="protein sequence ID" value="SEH81313.1"/>
    <property type="molecule type" value="Genomic_DNA"/>
</dbReference>
<dbReference type="PANTHER" id="PTHR30126">
    <property type="entry name" value="HTH-TYPE TRANSCRIPTIONAL REGULATOR"/>
    <property type="match status" value="1"/>
</dbReference>
<accession>A0A1H6L9V3</accession>
<name>A0A1H6L9V3_9RHOB</name>
<comment type="similarity">
    <text evidence="1">Belongs to the LysR transcriptional regulatory family.</text>
</comment>
<dbReference type="Pfam" id="PF00126">
    <property type="entry name" value="HTH_1"/>
    <property type="match status" value="1"/>
</dbReference>
<evidence type="ECO:0000256" key="3">
    <source>
        <dbReference type="ARBA" id="ARBA00023125"/>
    </source>
</evidence>
<proteinExistence type="inferred from homology"/>
<dbReference type="RefSeq" id="WP_177172498.1">
    <property type="nucleotide sequence ID" value="NZ_FNXG01000002.1"/>
</dbReference>
<dbReference type="SUPFAM" id="SSF46785">
    <property type="entry name" value="Winged helix' DNA-binding domain"/>
    <property type="match status" value="1"/>
</dbReference>
<dbReference type="SUPFAM" id="SSF53850">
    <property type="entry name" value="Periplasmic binding protein-like II"/>
    <property type="match status" value="1"/>
</dbReference>
<feature type="domain" description="HTH lysR-type" evidence="5">
    <location>
        <begin position="14"/>
        <end position="71"/>
    </location>
</feature>
<dbReference type="STRING" id="65735.SAMN04488075_1212"/>
<dbReference type="InterPro" id="IPR000847">
    <property type="entry name" value="LysR_HTH_N"/>
</dbReference>
<evidence type="ECO:0000313" key="7">
    <source>
        <dbReference type="Proteomes" id="UP000199125"/>
    </source>
</evidence>
<dbReference type="Pfam" id="PF03466">
    <property type="entry name" value="LysR_substrate"/>
    <property type="match status" value="1"/>
</dbReference>
<keyword evidence="2" id="KW-0805">Transcription regulation</keyword>
<dbReference type="Gene3D" id="3.40.190.290">
    <property type="match status" value="1"/>
</dbReference>
<dbReference type="PANTHER" id="PTHR30126:SF98">
    <property type="entry name" value="HTH-TYPE TRANSCRIPTIONAL ACTIVATOR BAUR"/>
    <property type="match status" value="1"/>
</dbReference>
<reference evidence="7" key="1">
    <citation type="submission" date="2016-10" db="EMBL/GenBank/DDBJ databases">
        <authorList>
            <person name="Varghese N."/>
            <person name="Submissions S."/>
        </authorList>
    </citation>
    <scope>NUCLEOTIDE SEQUENCE [LARGE SCALE GENOMIC DNA]</scope>
    <source>
        <strain evidence="7">DSM 11593</strain>
    </source>
</reference>
<dbReference type="GO" id="GO:0003700">
    <property type="term" value="F:DNA-binding transcription factor activity"/>
    <property type="evidence" value="ECO:0007669"/>
    <property type="project" value="InterPro"/>
</dbReference>
<dbReference type="GO" id="GO:0000976">
    <property type="term" value="F:transcription cis-regulatory region binding"/>
    <property type="evidence" value="ECO:0007669"/>
    <property type="project" value="TreeGrafter"/>
</dbReference>
<dbReference type="InterPro" id="IPR005119">
    <property type="entry name" value="LysR_subst-bd"/>
</dbReference>
<dbReference type="InterPro" id="IPR036388">
    <property type="entry name" value="WH-like_DNA-bd_sf"/>
</dbReference>
<gene>
    <name evidence="6" type="ORF">SAMN04488075_1212</name>
</gene>
<evidence type="ECO:0000259" key="5">
    <source>
        <dbReference type="PROSITE" id="PS50931"/>
    </source>
</evidence>
<evidence type="ECO:0000313" key="6">
    <source>
        <dbReference type="EMBL" id="SEH81313.1"/>
    </source>
</evidence>